<keyword evidence="3" id="KW-0238">DNA-binding</keyword>
<feature type="domain" description="HTH myb-type" evidence="6">
    <location>
        <begin position="407"/>
        <end position="430"/>
    </location>
</feature>
<dbReference type="Gene3D" id="1.10.10.60">
    <property type="entry name" value="Homeodomain-like"/>
    <property type="match status" value="3"/>
</dbReference>
<evidence type="ECO:0000256" key="3">
    <source>
        <dbReference type="ARBA" id="ARBA00023125"/>
    </source>
</evidence>
<gene>
    <name evidence="7" type="ORF">CXB51_018741</name>
</gene>
<organism evidence="7 8">
    <name type="scientific">Gossypium anomalum</name>
    <dbReference type="NCBI Taxonomy" id="47600"/>
    <lineage>
        <taxon>Eukaryota</taxon>
        <taxon>Viridiplantae</taxon>
        <taxon>Streptophyta</taxon>
        <taxon>Embryophyta</taxon>
        <taxon>Tracheophyta</taxon>
        <taxon>Spermatophyta</taxon>
        <taxon>Magnoliopsida</taxon>
        <taxon>eudicotyledons</taxon>
        <taxon>Gunneridae</taxon>
        <taxon>Pentapetalae</taxon>
        <taxon>rosids</taxon>
        <taxon>malvids</taxon>
        <taxon>Malvales</taxon>
        <taxon>Malvaceae</taxon>
        <taxon>Malvoideae</taxon>
        <taxon>Gossypium</taxon>
    </lineage>
</organism>
<dbReference type="Proteomes" id="UP000701853">
    <property type="component" value="Chromosome 7"/>
</dbReference>
<dbReference type="PANTHER" id="PTHR47999">
    <property type="entry name" value="TRANSCRIPTION FACTOR MYB8-RELATED-RELATED"/>
    <property type="match status" value="1"/>
</dbReference>
<dbReference type="EMBL" id="JAHUZN010000007">
    <property type="protein sequence ID" value="KAG8487622.1"/>
    <property type="molecule type" value="Genomic_DNA"/>
</dbReference>
<dbReference type="PANTHER" id="PTHR47999:SF86">
    <property type="entry name" value="MYB-RELATED PROTEIN MYB4-LIKE"/>
    <property type="match status" value="1"/>
</dbReference>
<evidence type="ECO:0000313" key="8">
    <source>
        <dbReference type="Proteomes" id="UP000701853"/>
    </source>
</evidence>
<keyword evidence="2" id="KW-0677">Repeat</keyword>
<comment type="subcellular location">
    <subcellularLocation>
        <location evidence="1">Nucleus</location>
    </subcellularLocation>
</comment>
<dbReference type="InterPro" id="IPR009057">
    <property type="entry name" value="Homeodomain-like_sf"/>
</dbReference>
<evidence type="ECO:0000313" key="7">
    <source>
        <dbReference type="EMBL" id="KAG8487622.1"/>
    </source>
</evidence>
<protein>
    <submittedName>
        <fullName evidence="7">Uncharacterized protein</fullName>
    </submittedName>
</protein>
<evidence type="ECO:0000256" key="2">
    <source>
        <dbReference type="ARBA" id="ARBA00022737"/>
    </source>
</evidence>
<dbReference type="SMART" id="SM00717">
    <property type="entry name" value="SANT"/>
    <property type="match status" value="2"/>
</dbReference>
<dbReference type="GO" id="GO:0003677">
    <property type="term" value="F:DNA binding"/>
    <property type="evidence" value="ECO:0007669"/>
    <property type="project" value="UniProtKB-KW"/>
</dbReference>
<name>A0A8J5YRK5_9ROSI</name>
<dbReference type="InterPro" id="IPR017930">
    <property type="entry name" value="Myb_dom"/>
</dbReference>
<keyword evidence="4" id="KW-0539">Nucleus</keyword>
<reference evidence="7 8" key="1">
    <citation type="journal article" date="2021" name="bioRxiv">
        <title>The Gossypium anomalum genome as a resource for cotton improvement and evolutionary analysis of hybrid incompatibility.</title>
        <authorList>
            <person name="Grover C.E."/>
            <person name="Yuan D."/>
            <person name="Arick M.A."/>
            <person name="Miller E.R."/>
            <person name="Hu G."/>
            <person name="Peterson D.G."/>
            <person name="Wendel J.F."/>
            <person name="Udall J.A."/>
        </authorList>
    </citation>
    <scope>NUCLEOTIDE SEQUENCE [LARGE SCALE GENOMIC DNA]</scope>
    <source>
        <strain evidence="7">JFW-Udall</strain>
        <tissue evidence="7">Leaf</tissue>
    </source>
</reference>
<dbReference type="OrthoDB" id="2143914at2759"/>
<dbReference type="PROSITE" id="PS50090">
    <property type="entry name" value="MYB_LIKE"/>
    <property type="match status" value="2"/>
</dbReference>
<feature type="domain" description="Myb-like" evidence="5">
    <location>
        <begin position="65"/>
        <end position="115"/>
    </location>
</feature>
<dbReference type="SUPFAM" id="SSF46689">
    <property type="entry name" value="Homeodomain-like"/>
    <property type="match status" value="1"/>
</dbReference>
<dbReference type="AlphaFoldDB" id="A0A8J5YRK5"/>
<comment type="caution">
    <text evidence="7">The sequence shown here is derived from an EMBL/GenBank/DDBJ whole genome shotgun (WGS) entry which is preliminary data.</text>
</comment>
<dbReference type="Pfam" id="PF00249">
    <property type="entry name" value="Myb_DNA-binding"/>
    <property type="match status" value="2"/>
</dbReference>
<dbReference type="FunFam" id="1.10.10.60:FF:000001">
    <property type="entry name" value="MYB-related transcription factor"/>
    <property type="match status" value="1"/>
</dbReference>
<dbReference type="PROSITE" id="PS51294">
    <property type="entry name" value="HTH_MYB"/>
    <property type="match status" value="3"/>
</dbReference>
<dbReference type="GO" id="GO:0005634">
    <property type="term" value="C:nucleus"/>
    <property type="evidence" value="ECO:0007669"/>
    <property type="project" value="UniProtKB-SubCell"/>
</dbReference>
<keyword evidence="8" id="KW-1185">Reference proteome</keyword>
<sequence length="592" mass="66307">MRDMGRSPSCSKEGLNKGAWTALEDKLLASYIKAHGEGKWSDLSKRAGLKRCGKSCRLRWLNYLRPDIKRGNISHDEEELIIRLHNLLGNRWSLIAGRLPGRTDNEIKNYWNTVLRKRAKAQASIGTPPSKSTHKMLSTESGVCEPLRSPQATKAKIKVILTKATRSSSKVRIPTQLPAAQHIDKLRDGQLNSTDNNQEMSGDIATVEAHNGTQMLDSLYSDGGGSDLLNEQLKESDIEFEENPMQPLAFDESMFKNGTVNPCLNGKDAMDFDSLAFLLETDEYGFYRNINFQTEDFLQQLSNRLIEVALVLPFVMSLLELYLIDSGESGRECKKLEVWGRVHVAPKKDLEKELGLIGKIKYLHHILMFMGKANGETSPRELTSKEATSPMMKKNSLSDSIIFLGTAGRLPGRTDNEIKNYWNTTLSKRTKAQASIKYPRPSKFTHKTIPIEFRLNKSSKRSAIQTKAIGCSSKVMVPTQPRTSQDIDELRDGKLYSTSNSQEMGGDIATVEAHNGTQVLDSLNSDGGSDLLSFEINGLRKASDGKFEENHMQLLPFDKAIFEDWTTYPYLNDTAATGWDSLAFLIDTNDWP</sequence>
<evidence type="ECO:0000259" key="6">
    <source>
        <dbReference type="PROSITE" id="PS51294"/>
    </source>
</evidence>
<dbReference type="InterPro" id="IPR015495">
    <property type="entry name" value="Myb_TF_plants"/>
</dbReference>
<proteinExistence type="predicted"/>
<feature type="domain" description="HTH myb-type" evidence="6">
    <location>
        <begin position="12"/>
        <end position="64"/>
    </location>
</feature>
<feature type="domain" description="Myb-like" evidence="5">
    <location>
        <begin position="12"/>
        <end position="64"/>
    </location>
</feature>
<evidence type="ECO:0000256" key="4">
    <source>
        <dbReference type="ARBA" id="ARBA00023242"/>
    </source>
</evidence>
<evidence type="ECO:0000256" key="1">
    <source>
        <dbReference type="ARBA" id="ARBA00004123"/>
    </source>
</evidence>
<dbReference type="CDD" id="cd00167">
    <property type="entry name" value="SANT"/>
    <property type="match status" value="2"/>
</dbReference>
<accession>A0A8J5YRK5</accession>
<evidence type="ECO:0000259" key="5">
    <source>
        <dbReference type="PROSITE" id="PS50090"/>
    </source>
</evidence>
<feature type="domain" description="HTH myb-type" evidence="6">
    <location>
        <begin position="65"/>
        <end position="119"/>
    </location>
</feature>
<dbReference type="InterPro" id="IPR001005">
    <property type="entry name" value="SANT/Myb"/>
</dbReference>